<gene>
    <name evidence="2" type="ORF">RIF29_27285</name>
</gene>
<comment type="caution">
    <text evidence="2">The sequence shown here is derived from an EMBL/GenBank/DDBJ whole genome shotgun (WGS) entry which is preliminary data.</text>
</comment>
<keyword evidence="3" id="KW-1185">Reference proteome</keyword>
<accession>A0AAN9EPA8</accession>
<reference evidence="2 3" key="1">
    <citation type="submission" date="2024-01" db="EMBL/GenBank/DDBJ databases">
        <title>The genomes of 5 underutilized Papilionoideae crops provide insights into root nodulation and disease resistanc.</title>
        <authorList>
            <person name="Yuan L."/>
        </authorList>
    </citation>
    <scope>NUCLEOTIDE SEQUENCE [LARGE SCALE GENOMIC DNA]</scope>
    <source>
        <strain evidence="2">ZHUSHIDOU_FW_LH</strain>
        <tissue evidence="2">Leaf</tissue>
    </source>
</reference>
<feature type="compositionally biased region" description="Pro residues" evidence="1">
    <location>
        <begin position="16"/>
        <end position="27"/>
    </location>
</feature>
<dbReference type="AlphaFoldDB" id="A0AAN9EPA8"/>
<feature type="region of interest" description="Disordered" evidence="1">
    <location>
        <begin position="1"/>
        <end position="32"/>
    </location>
</feature>
<proteinExistence type="predicted"/>
<sequence length="104" mass="11217">MEVGSRCSSNAHPSTPHSPPIPPLPNPPEKKSFAVATGELFLGLATSIAISSSDSLHQRQQPRSSHHLPATQPTRTNDPYPRPTPTPSIDLVLAEKQRLERVGP</sequence>
<evidence type="ECO:0000313" key="2">
    <source>
        <dbReference type="EMBL" id="KAK7260982.1"/>
    </source>
</evidence>
<feature type="compositionally biased region" description="Polar residues" evidence="1">
    <location>
        <begin position="52"/>
        <end position="63"/>
    </location>
</feature>
<dbReference type="EMBL" id="JAYWIO010000005">
    <property type="protein sequence ID" value="KAK7260982.1"/>
    <property type="molecule type" value="Genomic_DNA"/>
</dbReference>
<organism evidence="2 3">
    <name type="scientific">Crotalaria pallida</name>
    <name type="common">Smooth rattlebox</name>
    <name type="synonym">Crotalaria striata</name>
    <dbReference type="NCBI Taxonomy" id="3830"/>
    <lineage>
        <taxon>Eukaryota</taxon>
        <taxon>Viridiplantae</taxon>
        <taxon>Streptophyta</taxon>
        <taxon>Embryophyta</taxon>
        <taxon>Tracheophyta</taxon>
        <taxon>Spermatophyta</taxon>
        <taxon>Magnoliopsida</taxon>
        <taxon>eudicotyledons</taxon>
        <taxon>Gunneridae</taxon>
        <taxon>Pentapetalae</taxon>
        <taxon>rosids</taxon>
        <taxon>fabids</taxon>
        <taxon>Fabales</taxon>
        <taxon>Fabaceae</taxon>
        <taxon>Papilionoideae</taxon>
        <taxon>50 kb inversion clade</taxon>
        <taxon>genistoids sensu lato</taxon>
        <taxon>core genistoids</taxon>
        <taxon>Crotalarieae</taxon>
        <taxon>Crotalaria</taxon>
    </lineage>
</organism>
<feature type="compositionally biased region" description="Basic and acidic residues" evidence="1">
    <location>
        <begin position="93"/>
        <end position="104"/>
    </location>
</feature>
<evidence type="ECO:0000256" key="1">
    <source>
        <dbReference type="SAM" id="MobiDB-lite"/>
    </source>
</evidence>
<name>A0AAN9EPA8_CROPI</name>
<feature type="region of interest" description="Disordered" evidence="1">
    <location>
        <begin position="52"/>
        <end position="104"/>
    </location>
</feature>
<feature type="compositionally biased region" description="Polar residues" evidence="1">
    <location>
        <begin position="1"/>
        <end position="12"/>
    </location>
</feature>
<evidence type="ECO:0000313" key="3">
    <source>
        <dbReference type="Proteomes" id="UP001372338"/>
    </source>
</evidence>
<protein>
    <submittedName>
        <fullName evidence="2">Uncharacterized protein</fullName>
    </submittedName>
</protein>
<dbReference type="Proteomes" id="UP001372338">
    <property type="component" value="Unassembled WGS sequence"/>
</dbReference>